<evidence type="ECO:0000313" key="3">
    <source>
        <dbReference type="Proteomes" id="UP000013111"/>
    </source>
</evidence>
<feature type="compositionally biased region" description="Polar residues" evidence="1">
    <location>
        <begin position="223"/>
        <end position="251"/>
    </location>
</feature>
<protein>
    <submittedName>
        <fullName evidence="2">Uncharacterized protein</fullName>
    </submittedName>
</protein>
<evidence type="ECO:0000256" key="1">
    <source>
        <dbReference type="SAM" id="MobiDB-lite"/>
    </source>
</evidence>
<name>A0A831A3M8_ERWAM</name>
<dbReference type="EMBL" id="CAPB01000020">
    <property type="protein sequence ID" value="CCO93792.1"/>
    <property type="molecule type" value="Genomic_DNA"/>
</dbReference>
<proteinExistence type="predicted"/>
<feature type="region of interest" description="Disordered" evidence="1">
    <location>
        <begin position="193"/>
        <end position="254"/>
    </location>
</feature>
<reference evidence="2 3" key="2">
    <citation type="submission" date="2013-04" db="EMBL/GenBank/DDBJ databases">
        <title>Comparative genomics of 12 strains of Erwinia amylovora identifies a pan-genome with a large conserved core and provides insights into host specificity.</title>
        <authorList>
            <person name="Mann R.A."/>
            <person name="Smits T.H.M."/>
            <person name="Buehlmann A."/>
            <person name="Blom J."/>
            <person name="Goesmann A."/>
            <person name="Frey J.E."/>
            <person name="Plummer K.M."/>
            <person name="Beer S.V."/>
            <person name="Luck J."/>
            <person name="Duffy B."/>
            <person name="Rodoni B."/>
        </authorList>
    </citation>
    <scope>NUCLEOTIDE SEQUENCE [LARGE SCALE GENOMIC DNA]</scope>
    <source>
        <strain evidence="3">CFBP 1232</strain>
    </source>
</reference>
<organism evidence="2 3">
    <name type="scientific">Erwinia amylovora NBRC 12687 = CFBP 1232</name>
    <dbReference type="NCBI Taxonomy" id="1219359"/>
    <lineage>
        <taxon>Bacteria</taxon>
        <taxon>Pseudomonadati</taxon>
        <taxon>Pseudomonadota</taxon>
        <taxon>Gammaproteobacteria</taxon>
        <taxon>Enterobacterales</taxon>
        <taxon>Erwiniaceae</taxon>
        <taxon>Erwinia</taxon>
    </lineage>
</organism>
<dbReference type="Proteomes" id="UP000013111">
    <property type="component" value="Unassembled WGS sequence"/>
</dbReference>
<reference evidence="2 3" key="1">
    <citation type="submission" date="2012-11" db="EMBL/GenBank/DDBJ databases">
        <authorList>
            <person name="Linke B."/>
        </authorList>
    </citation>
    <scope>NUCLEOTIDE SEQUENCE [LARGE SCALE GENOMIC DNA]</scope>
    <source>
        <strain evidence="3">CFBP 1232</strain>
    </source>
</reference>
<dbReference type="RefSeq" id="WP_004164309.1">
    <property type="nucleotide sequence ID" value="NZ_BAYW01000009.1"/>
</dbReference>
<sequence>MVNINEEVSALETFPPGADLSANLAQFAKDDKNCSLTDMVESARSEVETFSPRSYRCFVKEVSVGVLETLVNWHPLSGDAAHAESEALEVMLQGKKLQLEAEEVRVSLNVPDWPKPPPFTLKGIAGLALGAAAALTGAGFYLRQVNRDGRKEDFTPAWGTSQKATATPGPRLTDFLQGHLHLKSIREGSGLGRRHIAESPPAQNSPDRVKIKPKRKYHKVSGALSSSATEQQTNNSTIPFSMTAASHSSGGASRPVIKPFDKRRFFIAPNVNNNGAGDSSPPTAKPSENTHVKIEKLYDFSCIDKRKVLSWVDVIRLVGVTLGSPLKALAEESQVIHHQNTLHLGCPPDENSQYLADIAGQVDTVLTQVLTMLPSSSPLSVLQLMIAPALEVFANQLDGKQVDWQKITDINKQILLMSRQTIPTLAPDELMMLYDKEKIQTQKPTSADAEKIKKRFNLKDGELTVKVQDQEYLYKEDASGITYIQKEDAAKIIIFDTNTAQWEFSKNINHQDFYQKSLKVDYGVQLEKLPGNGEFTINNYDVVNNVFIFTKDKVSSRSILMDGFIIPVEQFKPEGWQTVTVTSPPQTAEMRVLLKKGNSWFFEAESTLIDENLDLLLASKGKGVSHLRENKFTNIQDDGFSYDRFNRPQIKYKNKYSDVSQVTDSIYMINDIPGNFFVRENEHFILQSSDDIIKGHERELAGDALFDTRNSVYIEREAQGYILAQGKLTVSSPKVIIGPGVYLDAKGSVIFSTGNSNFEVAYYKGGVLEIKRGYDDGGKNIALYFDDGTYYRVRKENYVPAKKYKKLSGCKHKRSPAGSSKSCLPVMMTESLNKLLNNEIIKGNTSNKTLLDKSIASSPLDDFPNLKYSDGNGRLYFLHEGCYFSAKWVTKDDKLNPTGRPAIKLYAKGNIFRKHRDIAIITSEIKDGKYEVKTTVEYISEKLNIDELMAEDFNQKRRYRRISGLNSLANAVRQVNLSGKYYFTKTKTTFTPDIPDDTMNTIIRKKFYPERVVNNPDNRIEILGVKEVSPLRPYYLRAVSAEIMQHIEYIREELLPVVLIGLNSLSENYRVYFGKLFKTDDANFLINFSARLSSRFNKISSNLNMSNIYLCALHHQAARRASGHKPGEEYSYQQILTADERQQGTFATTLTDSSKRIFINTDKLYYISPDAHGNTLSEETSTDVVTMLIHEGSHIGLMATDIVYFPRDEGIIAPILDCIDHMKKAIRNNRVVNRDDFKRINNEYFGGISVYKEVKNDIMQRDDLVYIIEKDPAYLAHLLLNNADGLAILARDLYEIS</sequence>
<accession>A0A831A3M8</accession>
<comment type="caution">
    <text evidence="2">The sequence shown here is derived from an EMBL/GenBank/DDBJ whole genome shotgun (WGS) entry which is preliminary data.</text>
</comment>
<gene>
    <name evidence="2" type="ORF">BN437_1862</name>
</gene>
<evidence type="ECO:0000313" key="2">
    <source>
        <dbReference type="EMBL" id="CCO93792.1"/>
    </source>
</evidence>